<feature type="region of interest" description="Disordered" evidence="1">
    <location>
        <begin position="22"/>
        <end position="54"/>
    </location>
</feature>
<sequence length="79" mass="8590">MRPWGTPCASIRARGARDAPVIIQRPSLQGEGRRGAAVPLDFDNDKTSVTSTSQARVTSTRALTINQDDEFNADFRCAP</sequence>
<dbReference type="AlphaFoldDB" id="A0A1N7RUC6"/>
<name>A0A1N7RUC6_9BURK</name>
<keyword evidence="3" id="KW-1185">Reference proteome</keyword>
<evidence type="ECO:0000313" key="3">
    <source>
        <dbReference type="Proteomes" id="UP000187012"/>
    </source>
</evidence>
<dbReference type="EMBL" id="CYGX02000017">
    <property type="protein sequence ID" value="SIT38712.1"/>
    <property type="molecule type" value="Genomic_DNA"/>
</dbReference>
<dbReference type="STRING" id="1247936.BN2475_170016"/>
<reference evidence="2 3" key="1">
    <citation type="submission" date="2016-12" db="EMBL/GenBank/DDBJ databases">
        <authorList>
            <person name="Song W.-J."/>
            <person name="Kurnit D.M."/>
        </authorList>
    </citation>
    <scope>NUCLEOTIDE SEQUENCE [LARGE SCALE GENOMIC DNA]</scope>
    <source>
        <strain evidence="2 3">STM7296</strain>
    </source>
</reference>
<evidence type="ECO:0000313" key="2">
    <source>
        <dbReference type="EMBL" id="SIT38712.1"/>
    </source>
</evidence>
<proteinExistence type="predicted"/>
<evidence type="ECO:0000256" key="1">
    <source>
        <dbReference type="SAM" id="MobiDB-lite"/>
    </source>
</evidence>
<protein>
    <submittedName>
        <fullName evidence="2">Uncharacterized protein</fullName>
    </submittedName>
</protein>
<dbReference type="Proteomes" id="UP000187012">
    <property type="component" value="Unassembled WGS sequence"/>
</dbReference>
<organism evidence="2 3">
    <name type="scientific">Paraburkholderia ribeironis</name>
    <dbReference type="NCBI Taxonomy" id="1247936"/>
    <lineage>
        <taxon>Bacteria</taxon>
        <taxon>Pseudomonadati</taxon>
        <taxon>Pseudomonadota</taxon>
        <taxon>Betaproteobacteria</taxon>
        <taxon>Burkholderiales</taxon>
        <taxon>Burkholderiaceae</taxon>
        <taxon>Paraburkholderia</taxon>
    </lineage>
</organism>
<accession>A0A1N7RUC6</accession>
<gene>
    <name evidence="2" type="ORF">BN2475_170016</name>
</gene>